<dbReference type="EMBL" id="BARU01026778">
    <property type="protein sequence ID" value="GAH66711.1"/>
    <property type="molecule type" value="Genomic_DNA"/>
</dbReference>
<proteinExistence type="inferred from homology"/>
<accession>X1H940</accession>
<keyword evidence="3" id="KW-0547">Nucleotide-binding</keyword>
<feature type="non-terminal residue" evidence="7">
    <location>
        <position position="1"/>
    </location>
</feature>
<sequence length="270" mass="29412">FRDFFSFRIFGDNLGIDLGTSSTLIYAKGKGIVLNMPSILAVGRKDGRIVGVGKKAKEMLGKTPQNIVVVRPLQNGVVADYDATQRMVEYFISQIQPYHRLVGPKMVIGVPSRATKVEKKALVDIATHLGARQVQLVHEPVAAVIGADLPISEPLGSMIVDIGGGTSEAAITSLDGVVISKHVRIAGDEMDQAIILYLKENHNLFVGEQMAERIKINIGCTHPPSRNEKMKMRGRDLSTGFPNEIEIDSEELSNILSPVRYIPLSIMSPA</sequence>
<evidence type="ECO:0008006" key="8">
    <source>
        <dbReference type="Google" id="ProtNLM"/>
    </source>
</evidence>
<name>X1H940_9ZZZZ</name>
<organism evidence="7">
    <name type="scientific">marine sediment metagenome</name>
    <dbReference type="NCBI Taxonomy" id="412755"/>
    <lineage>
        <taxon>unclassified sequences</taxon>
        <taxon>metagenomes</taxon>
        <taxon>ecological metagenomes</taxon>
    </lineage>
</organism>
<dbReference type="NCBIfam" id="NF010539">
    <property type="entry name" value="PRK13927.1"/>
    <property type="match status" value="1"/>
</dbReference>
<keyword evidence="5" id="KW-0133">Cell shape</keyword>
<gene>
    <name evidence="7" type="ORF">S03H2_42979</name>
</gene>
<dbReference type="GO" id="GO:0005524">
    <property type="term" value="F:ATP binding"/>
    <property type="evidence" value="ECO:0007669"/>
    <property type="project" value="UniProtKB-KW"/>
</dbReference>
<dbReference type="GO" id="GO:0005737">
    <property type="term" value="C:cytoplasm"/>
    <property type="evidence" value="ECO:0007669"/>
    <property type="project" value="UniProtKB-SubCell"/>
</dbReference>
<protein>
    <recommendedName>
        <fullName evidence="8">Rod shape-determining protein</fullName>
    </recommendedName>
</protein>
<dbReference type="Gene3D" id="3.90.640.10">
    <property type="entry name" value="Actin, Chain A, domain 4"/>
    <property type="match status" value="1"/>
</dbReference>
<dbReference type="Pfam" id="PF06723">
    <property type="entry name" value="MreB_Mbl"/>
    <property type="match status" value="1"/>
</dbReference>
<dbReference type="AlphaFoldDB" id="X1H940"/>
<comment type="subcellular location">
    <subcellularLocation>
        <location evidence="1">Cytoplasm</location>
    </subcellularLocation>
</comment>
<comment type="similarity">
    <text evidence="6">Belongs to the FtsA/MreB family.</text>
</comment>
<dbReference type="PRINTS" id="PR01652">
    <property type="entry name" value="SHAPEPROTEIN"/>
</dbReference>
<evidence type="ECO:0000256" key="5">
    <source>
        <dbReference type="ARBA" id="ARBA00022960"/>
    </source>
</evidence>
<evidence type="ECO:0000256" key="3">
    <source>
        <dbReference type="ARBA" id="ARBA00022741"/>
    </source>
</evidence>
<reference evidence="7" key="1">
    <citation type="journal article" date="2014" name="Front. Microbiol.">
        <title>High frequency of phylogenetically diverse reductive dehalogenase-homologous genes in deep subseafloor sedimentary metagenomes.</title>
        <authorList>
            <person name="Kawai M."/>
            <person name="Futagami T."/>
            <person name="Toyoda A."/>
            <person name="Takaki Y."/>
            <person name="Nishi S."/>
            <person name="Hori S."/>
            <person name="Arai W."/>
            <person name="Tsubouchi T."/>
            <person name="Morono Y."/>
            <person name="Uchiyama I."/>
            <person name="Ito T."/>
            <person name="Fujiyama A."/>
            <person name="Inagaki F."/>
            <person name="Takami H."/>
        </authorList>
    </citation>
    <scope>NUCLEOTIDE SEQUENCE</scope>
    <source>
        <strain evidence="7">Expedition CK06-06</strain>
    </source>
</reference>
<evidence type="ECO:0000256" key="1">
    <source>
        <dbReference type="ARBA" id="ARBA00004496"/>
    </source>
</evidence>
<dbReference type="CDD" id="cd10225">
    <property type="entry name" value="ASKHA_NBD_MreB-like"/>
    <property type="match status" value="1"/>
</dbReference>
<evidence type="ECO:0000256" key="4">
    <source>
        <dbReference type="ARBA" id="ARBA00022840"/>
    </source>
</evidence>
<comment type="caution">
    <text evidence="7">The sequence shown here is derived from an EMBL/GenBank/DDBJ whole genome shotgun (WGS) entry which is preliminary data.</text>
</comment>
<dbReference type="GO" id="GO:0000902">
    <property type="term" value="P:cell morphogenesis"/>
    <property type="evidence" value="ECO:0007669"/>
    <property type="project" value="InterPro"/>
</dbReference>
<keyword evidence="2" id="KW-0963">Cytoplasm</keyword>
<dbReference type="Gene3D" id="3.30.420.40">
    <property type="match status" value="1"/>
</dbReference>
<dbReference type="PANTHER" id="PTHR42749:SF1">
    <property type="entry name" value="CELL SHAPE-DETERMINING PROTEIN MREB"/>
    <property type="match status" value="1"/>
</dbReference>
<dbReference type="GO" id="GO:0008360">
    <property type="term" value="P:regulation of cell shape"/>
    <property type="evidence" value="ECO:0007669"/>
    <property type="project" value="UniProtKB-KW"/>
</dbReference>
<evidence type="ECO:0000313" key="7">
    <source>
        <dbReference type="EMBL" id="GAH66711.1"/>
    </source>
</evidence>
<dbReference type="PANTHER" id="PTHR42749">
    <property type="entry name" value="CELL SHAPE-DETERMINING PROTEIN MREB"/>
    <property type="match status" value="1"/>
</dbReference>
<dbReference type="InterPro" id="IPR056546">
    <property type="entry name" value="MreB_MamK-like"/>
</dbReference>
<dbReference type="SUPFAM" id="SSF53067">
    <property type="entry name" value="Actin-like ATPase domain"/>
    <property type="match status" value="2"/>
</dbReference>
<dbReference type="InterPro" id="IPR043129">
    <property type="entry name" value="ATPase_NBD"/>
</dbReference>
<dbReference type="InterPro" id="IPR004753">
    <property type="entry name" value="MreB"/>
</dbReference>
<evidence type="ECO:0000256" key="2">
    <source>
        <dbReference type="ARBA" id="ARBA00022490"/>
    </source>
</evidence>
<keyword evidence="4" id="KW-0067">ATP-binding</keyword>
<feature type="non-terminal residue" evidence="7">
    <location>
        <position position="270"/>
    </location>
</feature>
<evidence type="ECO:0000256" key="6">
    <source>
        <dbReference type="ARBA" id="ARBA00023458"/>
    </source>
</evidence>